<dbReference type="PANTHER" id="PTHR46517:SF1">
    <property type="entry name" value="FRUCTOSE-2,6-BISPHOSPHATASE TIGAR"/>
    <property type="match status" value="1"/>
</dbReference>
<organism evidence="3 4">
    <name type="scientific">Raoultella lignicola</name>
    <dbReference type="NCBI Taxonomy" id="3040939"/>
    <lineage>
        <taxon>Bacteria</taxon>
        <taxon>Pseudomonadati</taxon>
        <taxon>Pseudomonadota</taxon>
        <taxon>Gammaproteobacteria</taxon>
        <taxon>Enterobacterales</taxon>
        <taxon>Enterobacteriaceae</taxon>
        <taxon>Klebsiella/Raoultella group</taxon>
        <taxon>Raoultella</taxon>
    </lineage>
</organism>
<dbReference type="EMBL" id="JARXNK020000106">
    <property type="protein sequence ID" value="MEL0554634.1"/>
    <property type="molecule type" value="Genomic_DNA"/>
</dbReference>
<dbReference type="CDD" id="cd07067">
    <property type="entry name" value="HP_PGM_like"/>
    <property type="match status" value="1"/>
</dbReference>
<keyword evidence="4" id="KW-1185">Reference proteome</keyword>
<dbReference type="InterPro" id="IPR017578">
    <property type="entry name" value="Ribazole_CobC"/>
</dbReference>
<proteinExistence type="predicted"/>
<name>A0ABU9FHR9_9ENTR</name>
<dbReference type="SUPFAM" id="SSF53254">
    <property type="entry name" value="Phosphoglycerate mutase-like"/>
    <property type="match status" value="1"/>
</dbReference>
<dbReference type="Pfam" id="PF00300">
    <property type="entry name" value="His_Phos_1"/>
    <property type="match status" value="1"/>
</dbReference>
<dbReference type="InterPro" id="IPR001345">
    <property type="entry name" value="PG/BPGM_mutase_AS"/>
</dbReference>
<reference evidence="3 4" key="1">
    <citation type="submission" date="2024-04" db="EMBL/GenBank/DDBJ databases">
        <title>Two novel Raoultella species associated with bleeding cankers of broadleaf hosts, Raoultella scottia sp. nov. and Raoultella lignicola sp. nov.</title>
        <authorList>
            <person name="Brady C.L."/>
        </authorList>
    </citation>
    <scope>NUCLEOTIDE SEQUENCE [LARGE SCALE GENOMIC DNA]</scope>
    <source>
        <strain evidence="3 4">TW_WC1a.1</strain>
    </source>
</reference>
<evidence type="ECO:0000313" key="3">
    <source>
        <dbReference type="EMBL" id="MEL0554634.1"/>
    </source>
</evidence>
<protein>
    <recommendedName>
        <fullName evidence="2">Alpha-ribazole phosphatase</fullName>
        <ecNumber evidence="2">3.1.3.73</ecNumber>
    </recommendedName>
</protein>
<dbReference type="RefSeq" id="WP_331851608.1">
    <property type="nucleotide sequence ID" value="NZ_JARXNK020000106.1"/>
</dbReference>
<evidence type="ECO:0000313" key="4">
    <source>
        <dbReference type="Proteomes" id="UP001312893"/>
    </source>
</evidence>
<accession>A0ABU9FHR9</accession>
<dbReference type="PROSITE" id="PS00175">
    <property type="entry name" value="PG_MUTASE"/>
    <property type="match status" value="1"/>
</dbReference>
<dbReference type="NCBIfam" id="NF011580">
    <property type="entry name" value="PRK15004.1"/>
    <property type="match status" value="1"/>
</dbReference>
<dbReference type="NCBIfam" id="TIGR03162">
    <property type="entry name" value="ribazole_cobC"/>
    <property type="match status" value="1"/>
</dbReference>
<dbReference type="InterPro" id="IPR029033">
    <property type="entry name" value="His_PPase_superfam"/>
</dbReference>
<dbReference type="SMART" id="SM00855">
    <property type="entry name" value="PGAM"/>
    <property type="match status" value="1"/>
</dbReference>
<comment type="caution">
    <text evidence="3">The sequence shown here is derived from an EMBL/GenBank/DDBJ whole genome shotgun (WGS) entry which is preliminary data.</text>
</comment>
<evidence type="ECO:0000256" key="1">
    <source>
        <dbReference type="ARBA" id="ARBA00022801"/>
    </source>
</evidence>
<dbReference type="PANTHER" id="PTHR46517">
    <property type="entry name" value="FRUCTOSE-2,6-BISPHOSPHATASE TIGAR"/>
    <property type="match status" value="1"/>
</dbReference>
<dbReference type="GO" id="GO:0043755">
    <property type="term" value="F:alpha-ribazole phosphatase activity"/>
    <property type="evidence" value="ECO:0007669"/>
    <property type="project" value="UniProtKB-EC"/>
</dbReference>
<keyword evidence="1 3" id="KW-0378">Hydrolase</keyword>
<dbReference type="EC" id="3.1.3.73" evidence="2"/>
<evidence type="ECO:0000256" key="2">
    <source>
        <dbReference type="NCBIfam" id="TIGR03162"/>
    </source>
</evidence>
<dbReference type="InterPro" id="IPR051695">
    <property type="entry name" value="Phosphoglycerate_Mutase"/>
</dbReference>
<dbReference type="Gene3D" id="3.40.50.1240">
    <property type="entry name" value="Phosphoglycerate mutase-like"/>
    <property type="match status" value="1"/>
</dbReference>
<dbReference type="InterPro" id="IPR013078">
    <property type="entry name" value="His_Pase_superF_clade-1"/>
</dbReference>
<dbReference type="Proteomes" id="UP001312893">
    <property type="component" value="Unassembled WGS sequence"/>
</dbReference>
<sequence length="212" mass="24041">MRLWLVRHGETEANVAGLYSGHAPTPLTARGQRQAQTLGSLLQAVPFDRVLCSALERTQHTADLLLGSREIPRQIVPELNEMFFGDWEMRHHRDLQHEDAENYAAWCADWQHAAPTHGEDFPSFSRRIAAFAAQLPHYAHLDHLDHLLIVGHKGALSLLMTTLMKLPAQAMWHFPIEHGAWSALDLHSDFVTLRVLNSQAVWAGEEEFRADH</sequence>
<gene>
    <name evidence="3" type="ORF">QFI96_023375</name>
</gene>